<evidence type="ECO:0000256" key="3">
    <source>
        <dbReference type="ARBA" id="ARBA00022475"/>
    </source>
</evidence>
<keyword evidence="2" id="KW-0813">Transport</keyword>
<dbReference type="GO" id="GO:0016887">
    <property type="term" value="F:ATP hydrolysis activity"/>
    <property type="evidence" value="ECO:0007669"/>
    <property type="project" value="InterPro"/>
</dbReference>
<gene>
    <name evidence="10" type="ORF">SPAR_31881</name>
</gene>
<accession>A0A1R1SAM2</accession>
<dbReference type="RefSeq" id="WP_076971633.1">
    <property type="nucleotide sequence ID" value="NZ_ASQP01000399.1"/>
</dbReference>
<keyword evidence="5" id="KW-0547">Nucleotide-binding</keyword>
<evidence type="ECO:0000313" key="11">
    <source>
        <dbReference type="Proteomes" id="UP000186168"/>
    </source>
</evidence>
<dbReference type="InterPro" id="IPR017871">
    <property type="entry name" value="ABC_transporter-like_CS"/>
</dbReference>
<dbReference type="PANTHER" id="PTHR43790">
    <property type="entry name" value="CARBOHYDRATE TRANSPORT ATP-BINDING PROTEIN MG119-RELATED"/>
    <property type="match status" value="1"/>
</dbReference>
<evidence type="ECO:0000259" key="9">
    <source>
        <dbReference type="PROSITE" id="PS50893"/>
    </source>
</evidence>
<evidence type="ECO:0000256" key="6">
    <source>
        <dbReference type="ARBA" id="ARBA00022840"/>
    </source>
</evidence>
<dbReference type="InterPro" id="IPR050107">
    <property type="entry name" value="ABC_carbohydrate_import_ATPase"/>
</dbReference>
<evidence type="ECO:0000256" key="4">
    <source>
        <dbReference type="ARBA" id="ARBA00022737"/>
    </source>
</evidence>
<dbReference type="GO" id="GO:0005524">
    <property type="term" value="F:ATP binding"/>
    <property type="evidence" value="ECO:0007669"/>
    <property type="project" value="UniProtKB-KW"/>
</dbReference>
<name>A0A1R1SAM2_9ACTN</name>
<dbReference type="AlphaFoldDB" id="A0A1R1SAM2"/>
<dbReference type="PROSITE" id="PS00211">
    <property type="entry name" value="ABC_TRANSPORTER_1"/>
    <property type="match status" value="1"/>
</dbReference>
<dbReference type="SUPFAM" id="SSF52540">
    <property type="entry name" value="P-loop containing nucleoside triphosphate hydrolases"/>
    <property type="match status" value="2"/>
</dbReference>
<evidence type="ECO:0000256" key="1">
    <source>
        <dbReference type="ARBA" id="ARBA00004202"/>
    </source>
</evidence>
<evidence type="ECO:0000256" key="8">
    <source>
        <dbReference type="ARBA" id="ARBA00023136"/>
    </source>
</evidence>
<evidence type="ECO:0000313" key="10">
    <source>
        <dbReference type="EMBL" id="OMI35366.1"/>
    </source>
</evidence>
<feature type="domain" description="ABC transporter" evidence="9">
    <location>
        <begin position="250"/>
        <end position="500"/>
    </location>
</feature>
<keyword evidence="7" id="KW-1278">Translocase</keyword>
<dbReference type="InterPro" id="IPR003439">
    <property type="entry name" value="ABC_transporter-like_ATP-bd"/>
</dbReference>
<protein>
    <submittedName>
        <fullName evidence="10">ABC transporter</fullName>
    </submittedName>
</protein>
<reference evidence="10 11" key="1">
    <citation type="submission" date="2013-05" db="EMBL/GenBank/DDBJ databases">
        <title>Genome sequence of Streptomyces sparsogenes DSM 40356.</title>
        <authorList>
            <person name="Coyne S."/>
            <person name="Seebeck F.P."/>
        </authorList>
    </citation>
    <scope>NUCLEOTIDE SEQUENCE [LARGE SCALE GENOMIC DNA]</scope>
    <source>
        <strain evidence="10 11">DSM 40356</strain>
    </source>
</reference>
<dbReference type="PANTHER" id="PTHR43790:SF9">
    <property type="entry name" value="GALACTOFURANOSE TRANSPORTER ATP-BINDING PROTEIN YTFR"/>
    <property type="match status" value="1"/>
</dbReference>
<dbReference type="PROSITE" id="PS50893">
    <property type="entry name" value="ABC_TRANSPORTER_2"/>
    <property type="match status" value="2"/>
</dbReference>
<keyword evidence="8" id="KW-0472">Membrane</keyword>
<dbReference type="CDD" id="cd03216">
    <property type="entry name" value="ABC_Carb_Monos_I"/>
    <property type="match status" value="1"/>
</dbReference>
<keyword evidence="6" id="KW-0067">ATP-binding</keyword>
<keyword evidence="11" id="KW-1185">Reference proteome</keyword>
<dbReference type="FunFam" id="3.40.50.300:FF:000127">
    <property type="entry name" value="Ribose import ATP-binding protein RbsA"/>
    <property type="match status" value="1"/>
</dbReference>
<organism evidence="10 11">
    <name type="scientific">Streptomyces sparsogenes DSM 40356</name>
    <dbReference type="NCBI Taxonomy" id="1331668"/>
    <lineage>
        <taxon>Bacteria</taxon>
        <taxon>Bacillati</taxon>
        <taxon>Actinomycetota</taxon>
        <taxon>Actinomycetes</taxon>
        <taxon>Kitasatosporales</taxon>
        <taxon>Streptomycetaceae</taxon>
        <taxon>Streptomyces</taxon>
    </lineage>
</organism>
<dbReference type="InterPro" id="IPR027417">
    <property type="entry name" value="P-loop_NTPase"/>
</dbReference>
<dbReference type="GO" id="GO:0005886">
    <property type="term" value="C:plasma membrane"/>
    <property type="evidence" value="ECO:0007669"/>
    <property type="project" value="UniProtKB-SubCell"/>
</dbReference>
<evidence type="ECO:0000256" key="5">
    <source>
        <dbReference type="ARBA" id="ARBA00022741"/>
    </source>
</evidence>
<evidence type="ECO:0000256" key="2">
    <source>
        <dbReference type="ARBA" id="ARBA00022448"/>
    </source>
</evidence>
<keyword evidence="3" id="KW-1003">Cell membrane</keyword>
<dbReference type="Gene3D" id="3.40.50.300">
    <property type="entry name" value="P-loop containing nucleotide triphosphate hydrolases"/>
    <property type="match status" value="2"/>
</dbReference>
<comment type="subcellular location">
    <subcellularLocation>
        <location evidence="1">Cell membrane</location>
        <topology evidence="1">Peripheral membrane protein</topology>
    </subcellularLocation>
</comment>
<proteinExistence type="predicted"/>
<dbReference type="Pfam" id="PF00005">
    <property type="entry name" value="ABC_tran"/>
    <property type="match status" value="2"/>
</dbReference>
<dbReference type="CDD" id="cd03215">
    <property type="entry name" value="ABC_Carb_Monos_II"/>
    <property type="match status" value="1"/>
</dbReference>
<dbReference type="InterPro" id="IPR003593">
    <property type="entry name" value="AAA+_ATPase"/>
</dbReference>
<evidence type="ECO:0000256" key="7">
    <source>
        <dbReference type="ARBA" id="ARBA00022967"/>
    </source>
</evidence>
<feature type="domain" description="ABC transporter" evidence="9">
    <location>
        <begin position="6"/>
        <end position="241"/>
    </location>
</feature>
<sequence length="514" mass="55851">MTEPLLECEDIVKVFPGVRALDGVGLRLTAGSVHALLGENGAGKSTLIKVITGVHAPDGGRLLRDGEELRLRSPLDATRAGIGVVHQERNLISGFSVAENITLQDPPSRRGLIDRKAMTDPALRCLAELGLDLDPHRPVRELSVAQQQLVEIAKALYTESRVLLLDEPTASLSPLEAERLFDVVRRLAERGTCVVFVSHKLEEVFAVCDTVTVLRDGRSVLSSAPLAEHTQDDVVTLMVGRAHTAQDMTPRTVDTAAPPALSLTGLATAAGHQDVSLDVRPGEIVGLYGLVGAGRSELVKAVLGLERVTAGEIRVFGERARIGSPREALHRYGIGYLTENRKEEGVFLEQPVLRNITVTVWKKIARAFGDISSRQEREIAETLIERLGIRVSGLEQHAGELSGGNQQKVSLAKWLAADTRLLIVDEPTVGVDVRTKHAFHELLWNLAREGLPILLISSDLGEMITLADRVVVMAGRRIRGEVTGDHDYDRMSGQIIRIIHDRSPSTVPVRKGAA</sequence>
<dbReference type="SMART" id="SM00382">
    <property type="entry name" value="AAA"/>
    <property type="match status" value="2"/>
</dbReference>
<keyword evidence="4" id="KW-0677">Repeat</keyword>
<comment type="caution">
    <text evidence="10">The sequence shown here is derived from an EMBL/GenBank/DDBJ whole genome shotgun (WGS) entry which is preliminary data.</text>
</comment>
<dbReference type="Proteomes" id="UP000186168">
    <property type="component" value="Unassembled WGS sequence"/>
</dbReference>
<dbReference type="EMBL" id="ASQP01000399">
    <property type="protein sequence ID" value="OMI35366.1"/>
    <property type="molecule type" value="Genomic_DNA"/>
</dbReference>